<evidence type="ECO:0000313" key="3">
    <source>
        <dbReference type="EnsemblPlants" id="PAC:32951068.CDS.1"/>
    </source>
</evidence>
<feature type="chain" id="PRO_5014297965" description="Phosphatidic acid phosphatase type 2/haloperoxidase domain-containing protein" evidence="1">
    <location>
        <begin position="23"/>
        <end position="467"/>
    </location>
</feature>
<dbReference type="RefSeq" id="XP_024361892.1">
    <property type="nucleotide sequence ID" value="XM_024506124.2"/>
</dbReference>
<dbReference type="Proteomes" id="UP000006727">
    <property type="component" value="Chromosome 23"/>
</dbReference>
<dbReference type="PANTHER" id="PTHR34599:SF1">
    <property type="entry name" value="PHOSPHATIDIC ACID PHOSPHATASE TYPE 2_HALOPEROXIDASE DOMAIN-CONTAINING PROTEIN"/>
    <property type="match status" value="1"/>
</dbReference>
<dbReference type="HOGENOM" id="CLU_580612_0_0_1"/>
<evidence type="ECO:0000313" key="2">
    <source>
        <dbReference type="EMBL" id="PNR29499.1"/>
    </source>
</evidence>
<dbReference type="SUPFAM" id="SSF48317">
    <property type="entry name" value="Acid phosphatase/Vanadium-dependent haloperoxidase"/>
    <property type="match status" value="1"/>
</dbReference>
<dbReference type="InterPro" id="IPR036938">
    <property type="entry name" value="PAP2/HPO_sf"/>
</dbReference>
<dbReference type="EnsemblPlants" id="Pp3c23_16950V3.4">
    <property type="protein sequence ID" value="PAC:32951071.CDS.1"/>
    <property type="gene ID" value="Pp3c23_16950"/>
</dbReference>
<accession>A9TFZ0</accession>
<organism evidence="2">
    <name type="scientific">Physcomitrium patens</name>
    <name type="common">Spreading-leaved earth moss</name>
    <name type="synonym">Physcomitrella patens</name>
    <dbReference type="NCBI Taxonomy" id="3218"/>
    <lineage>
        <taxon>Eukaryota</taxon>
        <taxon>Viridiplantae</taxon>
        <taxon>Streptophyta</taxon>
        <taxon>Embryophyta</taxon>
        <taxon>Bryophyta</taxon>
        <taxon>Bryophytina</taxon>
        <taxon>Bryopsida</taxon>
        <taxon>Funariidae</taxon>
        <taxon>Funariales</taxon>
        <taxon>Funariaceae</taxon>
        <taxon>Physcomitrium</taxon>
    </lineage>
</organism>
<reference evidence="2 4" key="2">
    <citation type="journal article" date="2018" name="Plant J.">
        <title>The Physcomitrella patens chromosome-scale assembly reveals moss genome structure and evolution.</title>
        <authorList>
            <person name="Lang D."/>
            <person name="Ullrich K.K."/>
            <person name="Murat F."/>
            <person name="Fuchs J."/>
            <person name="Jenkins J."/>
            <person name="Haas F.B."/>
            <person name="Piednoel M."/>
            <person name="Gundlach H."/>
            <person name="Van Bel M."/>
            <person name="Meyberg R."/>
            <person name="Vives C."/>
            <person name="Morata J."/>
            <person name="Symeonidi A."/>
            <person name="Hiss M."/>
            <person name="Muchero W."/>
            <person name="Kamisugi Y."/>
            <person name="Saleh O."/>
            <person name="Blanc G."/>
            <person name="Decker E.L."/>
            <person name="van Gessel N."/>
            <person name="Grimwood J."/>
            <person name="Hayes R.D."/>
            <person name="Graham S.W."/>
            <person name="Gunter L.E."/>
            <person name="McDaniel S.F."/>
            <person name="Hoernstein S.N.W."/>
            <person name="Larsson A."/>
            <person name="Li F.W."/>
            <person name="Perroud P.F."/>
            <person name="Phillips J."/>
            <person name="Ranjan P."/>
            <person name="Rokshar D.S."/>
            <person name="Rothfels C.J."/>
            <person name="Schneider L."/>
            <person name="Shu S."/>
            <person name="Stevenson D.W."/>
            <person name="Thummler F."/>
            <person name="Tillich M."/>
            <person name="Villarreal Aguilar J.C."/>
            <person name="Widiez T."/>
            <person name="Wong G.K."/>
            <person name="Wymore A."/>
            <person name="Zhang Y."/>
            <person name="Zimmer A.D."/>
            <person name="Quatrano R.S."/>
            <person name="Mayer K.F.X."/>
            <person name="Goodstein D."/>
            <person name="Casacuberta J.M."/>
            <person name="Vandepoele K."/>
            <person name="Reski R."/>
            <person name="Cuming A.C."/>
            <person name="Tuskan G.A."/>
            <person name="Maumus F."/>
            <person name="Salse J."/>
            <person name="Schmutz J."/>
            <person name="Rensing S.A."/>
        </authorList>
    </citation>
    <scope>NUCLEOTIDE SEQUENCE [LARGE SCALE GENOMIC DNA]</scope>
    <source>
        <strain evidence="3 4">cv. Gransden 2004</strain>
    </source>
</reference>
<feature type="signal peptide" evidence="1">
    <location>
        <begin position="1"/>
        <end position="22"/>
    </location>
</feature>
<dbReference type="RefSeq" id="XP_024361890.1">
    <property type="nucleotide sequence ID" value="XM_024506122.2"/>
</dbReference>
<name>A9TFZ0_PHYPA</name>
<dbReference type="Gramene" id="Pp3c23_16950V3.5">
    <property type="protein sequence ID" value="PAC:32951072.CDS.1"/>
    <property type="gene ID" value="Pp3c23_16950"/>
</dbReference>
<dbReference type="Gramene" id="Pp3c23_16950V3.4">
    <property type="protein sequence ID" value="PAC:32951071.CDS.1"/>
    <property type="gene ID" value="Pp3c23_16950"/>
</dbReference>
<reference evidence="3" key="3">
    <citation type="submission" date="2020-12" db="UniProtKB">
        <authorList>
            <consortium name="EnsemblPlants"/>
        </authorList>
    </citation>
    <scope>IDENTIFICATION</scope>
</reference>
<protein>
    <recommendedName>
        <fullName evidence="5">Phosphatidic acid phosphatase type 2/haloperoxidase domain-containing protein</fullName>
    </recommendedName>
</protein>
<reference evidence="2 4" key="1">
    <citation type="journal article" date="2008" name="Science">
        <title>The Physcomitrella genome reveals evolutionary insights into the conquest of land by plants.</title>
        <authorList>
            <person name="Rensing S."/>
            <person name="Lang D."/>
            <person name="Zimmer A."/>
            <person name="Terry A."/>
            <person name="Salamov A."/>
            <person name="Shapiro H."/>
            <person name="Nishiyama T."/>
            <person name="Perroud P.-F."/>
            <person name="Lindquist E."/>
            <person name="Kamisugi Y."/>
            <person name="Tanahashi T."/>
            <person name="Sakakibara K."/>
            <person name="Fujita T."/>
            <person name="Oishi K."/>
            <person name="Shin-I T."/>
            <person name="Kuroki Y."/>
            <person name="Toyoda A."/>
            <person name="Suzuki Y."/>
            <person name="Hashimoto A."/>
            <person name="Yamaguchi K."/>
            <person name="Sugano A."/>
            <person name="Kohara Y."/>
            <person name="Fujiyama A."/>
            <person name="Anterola A."/>
            <person name="Aoki S."/>
            <person name="Ashton N."/>
            <person name="Barbazuk W.B."/>
            <person name="Barker E."/>
            <person name="Bennetzen J."/>
            <person name="Bezanilla M."/>
            <person name="Blankenship R."/>
            <person name="Cho S.H."/>
            <person name="Dutcher S."/>
            <person name="Estelle M."/>
            <person name="Fawcett J.A."/>
            <person name="Gundlach H."/>
            <person name="Hanada K."/>
            <person name="Heyl A."/>
            <person name="Hicks K.A."/>
            <person name="Hugh J."/>
            <person name="Lohr M."/>
            <person name="Mayer K."/>
            <person name="Melkozernov A."/>
            <person name="Murata T."/>
            <person name="Nelson D."/>
            <person name="Pils B."/>
            <person name="Prigge M."/>
            <person name="Reiss B."/>
            <person name="Renner T."/>
            <person name="Rombauts S."/>
            <person name="Rushton P."/>
            <person name="Sanderfoot A."/>
            <person name="Schween G."/>
            <person name="Shiu S.-H."/>
            <person name="Stueber K."/>
            <person name="Theodoulou F.L."/>
            <person name="Tu H."/>
            <person name="Van de Peer Y."/>
            <person name="Verrier P.J."/>
            <person name="Waters E."/>
            <person name="Wood A."/>
            <person name="Yang L."/>
            <person name="Cove D."/>
            <person name="Cuming A."/>
            <person name="Hasebe M."/>
            <person name="Lucas S."/>
            <person name="Mishler D.B."/>
            <person name="Reski R."/>
            <person name="Grigoriev I."/>
            <person name="Quatrano R.S."/>
            <person name="Boore J.L."/>
        </authorList>
    </citation>
    <scope>NUCLEOTIDE SEQUENCE [LARGE SCALE GENOMIC DNA]</scope>
    <source>
        <strain evidence="3 4">cv. Gransden 2004</strain>
    </source>
</reference>
<dbReference type="EnsemblPlants" id="Pp3c23_16950V3.2">
    <property type="protein sequence ID" value="PAC:32951069.CDS.1"/>
    <property type="gene ID" value="Pp3c23_16950"/>
</dbReference>
<keyword evidence="4" id="KW-1185">Reference proteome</keyword>
<dbReference type="Gramene" id="Pp3c23_16950V3.3">
    <property type="protein sequence ID" value="PAC:32951070.CDS.1"/>
    <property type="gene ID" value="Pp3c23_16950"/>
</dbReference>
<dbReference type="EnsemblPlants" id="Pp3c23_16950V3.5">
    <property type="protein sequence ID" value="PAC:32951072.CDS.1"/>
    <property type="gene ID" value="Pp3c23_16950"/>
</dbReference>
<dbReference type="Gene3D" id="1.10.606.20">
    <property type="match status" value="1"/>
</dbReference>
<dbReference type="InterPro" id="IPR052559">
    <property type="entry name" value="V-haloperoxidase"/>
</dbReference>
<sequence length="467" mass="52239">MERLVVVLMAAAVLLSSTVVKAALPPDNVSVQWNLLLNGLICNVTGYHDPIIIQTGMNLAQWHGLLALKQTGGCTKPEAVIAYASREILANYFPQQQDRVLDPFLAAKLVALKLSKSEKKLAKRLGEAVARRLLSKREIAYEFALDELRDAINARQANPTPGLIRFLPNDPVFGPDAFFVTHNIALQQPYVIPDPVKYVEEHLGDLKPMKVPSDEWDVQYDFLKDIGRIDWPGRTYDMNYTASLYLCGRANTTYCLIIGSFWTVATINILPANTTLYDIVETFAKVSVALHDALIVVAQQKDGYWFWRPQMAYEAGDARHQPWPTWTPYGRVIFTGEYPSGTTMSYGAAATVLQSYFGKKKVPFTVDGGGVFEGTSCYLAGTKVKSRRFESPWAAVEEAKLGRMYVGSHYKFSVDDGAEAGRRVAEYVLKHWGDRPASGVLPDSEYLNVYAELPKKSGDWNPLQYRY</sequence>
<dbReference type="RefSeq" id="XP_024361891.1">
    <property type="nucleotide sequence ID" value="XM_024506123.2"/>
</dbReference>
<dbReference type="Gramene" id="Pp3c23_16950V3.2">
    <property type="protein sequence ID" value="PAC:32951069.CDS.1"/>
    <property type="gene ID" value="Pp3c23_16950"/>
</dbReference>
<evidence type="ECO:0008006" key="5">
    <source>
        <dbReference type="Google" id="ProtNLM"/>
    </source>
</evidence>
<evidence type="ECO:0000313" key="4">
    <source>
        <dbReference type="Proteomes" id="UP000006727"/>
    </source>
</evidence>
<dbReference type="PaxDb" id="3218-PP1S222_123V6.1"/>
<dbReference type="GeneID" id="112275613"/>
<dbReference type="OrthoDB" id="10333076at2759"/>
<dbReference type="Gramene" id="Pp3c23_16950V3.1">
    <property type="protein sequence ID" value="PAC:32951068.CDS.1"/>
    <property type="gene ID" value="Pp3c23_16950"/>
</dbReference>
<dbReference type="KEGG" id="ppp:112275613"/>
<dbReference type="AlphaFoldDB" id="A9TFZ0"/>
<evidence type="ECO:0000256" key="1">
    <source>
        <dbReference type="SAM" id="SignalP"/>
    </source>
</evidence>
<dbReference type="EnsemblPlants" id="Pp3c23_16950V3.3">
    <property type="protein sequence ID" value="PAC:32951070.CDS.1"/>
    <property type="gene ID" value="Pp3c23_16950"/>
</dbReference>
<dbReference type="EnsemblPlants" id="Pp3c23_16950V3.1">
    <property type="protein sequence ID" value="PAC:32951068.CDS.1"/>
    <property type="gene ID" value="Pp3c23_16950"/>
</dbReference>
<gene>
    <name evidence="3" type="primary">LOC112275613</name>
    <name evidence="2" type="ORF">PHYPA_028193</name>
</gene>
<dbReference type="PANTHER" id="PTHR34599">
    <property type="entry name" value="PEROXIDASE-RELATED"/>
    <property type="match status" value="1"/>
</dbReference>
<dbReference type="EMBL" id="ABEU02000023">
    <property type="protein sequence ID" value="PNR29499.1"/>
    <property type="molecule type" value="Genomic_DNA"/>
</dbReference>
<proteinExistence type="predicted"/>
<keyword evidence="1" id="KW-0732">Signal</keyword>